<proteinExistence type="predicted"/>
<name>A0A1B7MJ57_9AGAM</name>
<protein>
    <recommendedName>
        <fullName evidence="3">F-box domain-containing protein</fullName>
    </recommendedName>
</protein>
<dbReference type="EMBL" id="KV448955">
    <property type="protein sequence ID" value="OAX32632.1"/>
    <property type="molecule type" value="Genomic_DNA"/>
</dbReference>
<dbReference type="AlphaFoldDB" id="A0A1B7MJ57"/>
<dbReference type="InParanoid" id="A0A1B7MJ57"/>
<evidence type="ECO:0000313" key="1">
    <source>
        <dbReference type="EMBL" id="OAX32632.1"/>
    </source>
</evidence>
<dbReference type="Proteomes" id="UP000092154">
    <property type="component" value="Unassembled WGS sequence"/>
</dbReference>
<evidence type="ECO:0000313" key="2">
    <source>
        <dbReference type="Proteomes" id="UP000092154"/>
    </source>
</evidence>
<sequence length="411" mass="45532">MRHLDQTRTLIVTGGEQSGLEHTSGPAPLLESITFTGASYQHQRLAYHTLVKFETPALRKLVLGRGIILCSTNTAMTKDITHLGIIDANMTYAFRTISVFQGSSSLKSLVLEIRCSPPAYALPIIMPLSLSSIRLQGTPADCSALLRKITAPSVNEFILTCSERTKYDFKLPVLLAGVSALRLRNKPKMSLLLRPHQLFISMGEDVRSFSMVIRMAETVYSQDITSSESIRCQNHNWYMDFTYKTPYDSITVKGPTSVCKALCLDSVMDVTLQRISGSGVSAFCQALIEKMPALRSLTVRCSCTSAIIKAIQPSKSFQLSELSELCFERLDFKDQSKQPGREQDVIALINVFRKRDEMGLNLPSLKLIECTSSVRNGLHDLKNAVMDMGVDYTEICDTDPGTSVEAEYQSG</sequence>
<evidence type="ECO:0008006" key="3">
    <source>
        <dbReference type="Google" id="ProtNLM"/>
    </source>
</evidence>
<organism evidence="1 2">
    <name type="scientific">Rhizopogon vinicolor AM-OR11-026</name>
    <dbReference type="NCBI Taxonomy" id="1314800"/>
    <lineage>
        <taxon>Eukaryota</taxon>
        <taxon>Fungi</taxon>
        <taxon>Dikarya</taxon>
        <taxon>Basidiomycota</taxon>
        <taxon>Agaricomycotina</taxon>
        <taxon>Agaricomycetes</taxon>
        <taxon>Agaricomycetidae</taxon>
        <taxon>Boletales</taxon>
        <taxon>Suillineae</taxon>
        <taxon>Rhizopogonaceae</taxon>
        <taxon>Rhizopogon</taxon>
    </lineage>
</organism>
<keyword evidence="2" id="KW-1185">Reference proteome</keyword>
<gene>
    <name evidence="1" type="ORF">K503DRAFT_592352</name>
</gene>
<accession>A0A1B7MJ57</accession>
<dbReference type="OrthoDB" id="10291059at2759"/>
<reference evidence="1 2" key="1">
    <citation type="submission" date="2016-06" db="EMBL/GenBank/DDBJ databases">
        <title>Comparative genomics of the ectomycorrhizal sister species Rhizopogon vinicolor and Rhizopogon vesiculosus (Basidiomycota: Boletales) reveals a divergence of the mating type B locus.</title>
        <authorList>
            <consortium name="DOE Joint Genome Institute"/>
            <person name="Mujic A.B."/>
            <person name="Kuo A."/>
            <person name="Tritt A."/>
            <person name="Lipzen A."/>
            <person name="Chen C."/>
            <person name="Johnson J."/>
            <person name="Sharma A."/>
            <person name="Barry K."/>
            <person name="Grigoriev I.V."/>
            <person name="Spatafora J.W."/>
        </authorList>
    </citation>
    <scope>NUCLEOTIDE SEQUENCE [LARGE SCALE GENOMIC DNA]</scope>
    <source>
        <strain evidence="1 2">AM-OR11-026</strain>
    </source>
</reference>